<dbReference type="EMBL" id="SMMX01000004">
    <property type="protein sequence ID" value="TDA22521.1"/>
    <property type="molecule type" value="Genomic_DNA"/>
</dbReference>
<dbReference type="Proteomes" id="UP000295710">
    <property type="component" value="Unassembled WGS sequence"/>
</dbReference>
<organism evidence="4 5">
    <name type="scientific">Extibacter muris</name>
    <dbReference type="NCBI Taxonomy" id="1796622"/>
    <lineage>
        <taxon>Bacteria</taxon>
        <taxon>Bacillati</taxon>
        <taxon>Bacillota</taxon>
        <taxon>Clostridia</taxon>
        <taxon>Lachnospirales</taxon>
        <taxon>Lachnospiraceae</taxon>
        <taxon>Extibacter</taxon>
    </lineage>
</organism>
<dbReference type="PANTHER" id="PTHR40083:SF1">
    <property type="entry name" value="UPF0122 PROTEIN YLXM"/>
    <property type="match status" value="1"/>
</dbReference>
<keyword evidence="4" id="KW-0238">DNA-binding</keyword>
<dbReference type="GO" id="GO:0003677">
    <property type="term" value="F:DNA binding"/>
    <property type="evidence" value="ECO:0007669"/>
    <property type="project" value="UniProtKB-KW"/>
</dbReference>
<evidence type="ECO:0000313" key="4">
    <source>
        <dbReference type="EMBL" id="TDA22521.1"/>
    </source>
</evidence>
<evidence type="ECO:0000256" key="3">
    <source>
        <dbReference type="HAMAP-Rule" id="MF_00245"/>
    </source>
</evidence>
<dbReference type="PANTHER" id="PTHR40083">
    <property type="entry name" value="UPF0122 PROTEIN CBO2450/CLC_2298"/>
    <property type="match status" value="1"/>
</dbReference>
<evidence type="ECO:0000313" key="5">
    <source>
        <dbReference type="Proteomes" id="UP000295710"/>
    </source>
</evidence>
<sequence>MISQVNNMNEILEQALLYDFYGELLTEHQKEIYEQFVLEDLSLGEIAAEAGISRQGVHDLVKRCGRTLKGYEDKLHLVGKFVSIKEKVKQIDELLDGYEERKPRELVADIRKISDEIIEEL</sequence>
<accession>A0A4R4FGC3</accession>
<dbReference type="AlphaFoldDB" id="A0A4R4FGC3"/>
<dbReference type="InterPro" id="IPR013324">
    <property type="entry name" value="RNA_pol_sigma_r3/r4-like"/>
</dbReference>
<proteinExistence type="inferred from homology"/>
<dbReference type="SUPFAM" id="SSF88659">
    <property type="entry name" value="Sigma3 and sigma4 domains of RNA polymerase sigma factors"/>
    <property type="match status" value="1"/>
</dbReference>
<name>A0A4R4FGC3_9FIRM</name>
<dbReference type="HAMAP" id="MF_00245">
    <property type="entry name" value="UPF0122"/>
    <property type="match status" value="1"/>
</dbReference>
<comment type="similarity">
    <text evidence="1 3">Belongs to the UPF0122 family.</text>
</comment>
<dbReference type="Gene3D" id="1.10.10.10">
    <property type="entry name" value="Winged helix-like DNA-binding domain superfamily/Winged helix DNA-binding domain"/>
    <property type="match status" value="1"/>
</dbReference>
<reference evidence="4 5" key="1">
    <citation type="journal article" date="2016" name="Nat. Microbiol.">
        <title>The Mouse Intestinal Bacterial Collection (miBC) provides host-specific insight into cultured diversity and functional potential of the gut microbiota.</title>
        <authorList>
            <person name="Lagkouvardos I."/>
            <person name="Pukall R."/>
            <person name="Abt B."/>
            <person name="Foesel B.U."/>
            <person name="Meier-Kolthoff J.P."/>
            <person name="Kumar N."/>
            <person name="Bresciani A."/>
            <person name="Martinez I."/>
            <person name="Just S."/>
            <person name="Ziegler C."/>
            <person name="Brugiroux S."/>
            <person name="Garzetti D."/>
            <person name="Wenning M."/>
            <person name="Bui T.P."/>
            <person name="Wang J."/>
            <person name="Hugenholtz F."/>
            <person name="Plugge C.M."/>
            <person name="Peterson D.A."/>
            <person name="Hornef M.W."/>
            <person name="Baines J.F."/>
            <person name="Smidt H."/>
            <person name="Walter J."/>
            <person name="Kristiansen K."/>
            <person name="Nielsen H.B."/>
            <person name="Haller D."/>
            <person name="Overmann J."/>
            <person name="Stecher B."/>
            <person name="Clavel T."/>
        </authorList>
    </citation>
    <scope>NUCLEOTIDE SEQUENCE [LARGE SCALE GENOMIC DNA]</scope>
    <source>
        <strain evidence="4 5">DSM 28560</strain>
    </source>
</reference>
<comment type="caution">
    <text evidence="4">The sequence shown here is derived from an EMBL/GenBank/DDBJ whole genome shotgun (WGS) entry which is preliminary data.</text>
</comment>
<dbReference type="InterPro" id="IPR054831">
    <property type="entry name" value="UPF0122_fam_protein"/>
</dbReference>
<dbReference type="NCBIfam" id="NF045758">
    <property type="entry name" value="YlxM"/>
    <property type="match status" value="1"/>
</dbReference>
<evidence type="ECO:0000256" key="2">
    <source>
        <dbReference type="ARBA" id="ARBA00024764"/>
    </source>
</evidence>
<dbReference type="Pfam" id="PF04297">
    <property type="entry name" value="UPF0122"/>
    <property type="match status" value="1"/>
</dbReference>
<keyword evidence="5" id="KW-1185">Reference proteome</keyword>
<comment type="function">
    <text evidence="2 3">Might take part in the signal recognition particle (SRP) pathway. This is inferred from the conservation of its genetic proximity to ftsY/ffh. May be a regulatory protein.</text>
</comment>
<dbReference type="InterPro" id="IPR007394">
    <property type="entry name" value="UPF0122"/>
</dbReference>
<evidence type="ECO:0000256" key="1">
    <source>
        <dbReference type="ARBA" id="ARBA00008720"/>
    </source>
</evidence>
<protein>
    <recommendedName>
        <fullName evidence="3">UPF0122 protein E1963_06810</fullName>
    </recommendedName>
</protein>
<dbReference type="InterPro" id="IPR036388">
    <property type="entry name" value="WH-like_DNA-bd_sf"/>
</dbReference>
<gene>
    <name evidence="4" type="ORF">E1963_06810</name>
</gene>